<name>A0ABR2ZR95_9AGAR</name>
<dbReference type="Proteomes" id="UP001437256">
    <property type="component" value="Unassembled WGS sequence"/>
</dbReference>
<feature type="region of interest" description="Disordered" evidence="1">
    <location>
        <begin position="329"/>
        <end position="351"/>
    </location>
</feature>
<feature type="region of interest" description="Disordered" evidence="1">
    <location>
        <begin position="1"/>
        <end position="41"/>
    </location>
</feature>
<evidence type="ECO:0000313" key="3">
    <source>
        <dbReference type="Proteomes" id="UP001437256"/>
    </source>
</evidence>
<feature type="compositionally biased region" description="Pro residues" evidence="1">
    <location>
        <begin position="17"/>
        <end position="27"/>
    </location>
</feature>
<protein>
    <submittedName>
        <fullName evidence="2">Uncharacterized protein</fullName>
    </submittedName>
</protein>
<reference evidence="2 3" key="1">
    <citation type="submission" date="2024-05" db="EMBL/GenBank/DDBJ databases">
        <title>A draft genome resource for the thread blight pathogen Marasmius tenuissimus strain MS-2.</title>
        <authorList>
            <person name="Yulfo-Soto G.E."/>
            <person name="Baruah I.K."/>
            <person name="Amoako-Attah I."/>
            <person name="Bukari Y."/>
            <person name="Meinhardt L.W."/>
            <person name="Bailey B.A."/>
            <person name="Cohen S.P."/>
        </authorList>
    </citation>
    <scope>NUCLEOTIDE SEQUENCE [LARGE SCALE GENOMIC DNA]</scope>
    <source>
        <strain evidence="2 3">MS-2</strain>
    </source>
</reference>
<accession>A0ABR2ZR95</accession>
<proteinExistence type="predicted"/>
<keyword evidence="3" id="KW-1185">Reference proteome</keyword>
<dbReference type="EMBL" id="JBBXMP010000080">
    <property type="protein sequence ID" value="KAL0063524.1"/>
    <property type="molecule type" value="Genomic_DNA"/>
</dbReference>
<feature type="compositionally biased region" description="Basic and acidic residues" evidence="1">
    <location>
        <begin position="337"/>
        <end position="348"/>
    </location>
</feature>
<evidence type="ECO:0000256" key="1">
    <source>
        <dbReference type="SAM" id="MobiDB-lite"/>
    </source>
</evidence>
<sequence>MSNPASTSQNPGQPQNPGGPMPPPDPPGAQEADEDDDEGSRRYRAPHQLFKKDLEKFPGILATKTALYVHVSVMMRRTDIYSLPLTPDDQTKEAFRVNREKIQKYLDQRSQLFTSSSSDLNDHVKELRRLMLNGKHSIVNISKIEEEAFRTICQDMAGIGLERFMPDLLADAFSDWNTVHEKVLLRSFRRCIESGQYRYWAVNDDYVRNDSLMGDLYKHYVFFKLKGDRMAATRSQDPNYLDNLKVSDANFKRRKYGFSREVQNLMSHPDSVSEDEEAPGNEGIRYILDRPDRNPVVTSMARICDTARETARKWGLGVVRGTKMRKPGVAQPYKRIPHPEKKKQEDGRAPPPGITPIDFWYTGFFNSLSAAARGLWSLDAHAALPPDITAEDIMKANPPHSFKEMDSKTFNRTYGKKALAPYTLPVGKALSKLKIKGKNSKTVQ</sequence>
<organism evidence="2 3">
    <name type="scientific">Marasmius tenuissimus</name>
    <dbReference type="NCBI Taxonomy" id="585030"/>
    <lineage>
        <taxon>Eukaryota</taxon>
        <taxon>Fungi</taxon>
        <taxon>Dikarya</taxon>
        <taxon>Basidiomycota</taxon>
        <taxon>Agaricomycotina</taxon>
        <taxon>Agaricomycetes</taxon>
        <taxon>Agaricomycetidae</taxon>
        <taxon>Agaricales</taxon>
        <taxon>Marasmiineae</taxon>
        <taxon>Marasmiaceae</taxon>
        <taxon>Marasmius</taxon>
    </lineage>
</organism>
<gene>
    <name evidence="2" type="ORF">AAF712_009621</name>
</gene>
<comment type="caution">
    <text evidence="2">The sequence shown here is derived from an EMBL/GenBank/DDBJ whole genome shotgun (WGS) entry which is preliminary data.</text>
</comment>
<evidence type="ECO:0000313" key="2">
    <source>
        <dbReference type="EMBL" id="KAL0063524.1"/>
    </source>
</evidence>